<keyword evidence="3" id="KW-1185">Reference proteome</keyword>
<feature type="chain" id="PRO_5003895964" description="Secreted protein" evidence="1">
    <location>
        <begin position="29"/>
        <end position="130"/>
    </location>
</feature>
<dbReference type="AlphaFoldDB" id="K6WLZ1"/>
<dbReference type="Proteomes" id="UP000035058">
    <property type="component" value="Unassembled WGS sequence"/>
</dbReference>
<sequence>MTRIVRAVVASTAVVAAALSAGAGAAQADYAANGDQMHYVLRSNVKGIDYLSWYDGRGVHQTRSDQLFKHETPKWWFAKWTYTSRGANYAAISASSEGKSNSTWIECEVWVNGVKVEHEASQGPYASVYC</sequence>
<dbReference type="EMBL" id="BAHE01000015">
    <property type="protein sequence ID" value="GAC00406.1"/>
    <property type="molecule type" value="Genomic_DNA"/>
</dbReference>
<reference evidence="2 3" key="1">
    <citation type="submission" date="2012-08" db="EMBL/GenBank/DDBJ databases">
        <title>Whole genome shotgun sequence of Gordonia namibiensis NBRC 108229.</title>
        <authorList>
            <person name="Isaki-Nakamura S."/>
            <person name="Hosoyama A."/>
            <person name="Tsuchikane K."/>
            <person name="Katsumata H."/>
            <person name="Baba S."/>
            <person name="Yamazaki S."/>
            <person name="Fujita N."/>
        </authorList>
    </citation>
    <scope>NUCLEOTIDE SEQUENCE [LARGE SCALE GENOMIC DNA]</scope>
    <source>
        <strain evidence="2 3">NBRC 108229</strain>
    </source>
</reference>
<accession>K6WLZ1</accession>
<name>K6WLZ1_9ACTN</name>
<proteinExistence type="predicted"/>
<evidence type="ECO:0000313" key="2">
    <source>
        <dbReference type="EMBL" id="GAC00406.1"/>
    </source>
</evidence>
<organism evidence="2 3">
    <name type="scientific">Gordonia namibiensis NBRC 108229</name>
    <dbReference type="NCBI Taxonomy" id="1208314"/>
    <lineage>
        <taxon>Bacteria</taxon>
        <taxon>Bacillati</taxon>
        <taxon>Actinomycetota</taxon>
        <taxon>Actinomycetes</taxon>
        <taxon>Mycobacteriales</taxon>
        <taxon>Gordoniaceae</taxon>
        <taxon>Gordonia</taxon>
    </lineage>
</organism>
<evidence type="ECO:0000256" key="1">
    <source>
        <dbReference type="SAM" id="SignalP"/>
    </source>
</evidence>
<keyword evidence="1" id="KW-0732">Signal</keyword>
<protein>
    <recommendedName>
        <fullName evidence="4">Secreted protein</fullName>
    </recommendedName>
</protein>
<dbReference type="Gene3D" id="2.60.40.2880">
    <property type="entry name" value="MmpS1-5, C-terminal soluble domain"/>
    <property type="match status" value="1"/>
</dbReference>
<gene>
    <name evidence="2" type="ORF">GONAM_15_01140</name>
</gene>
<evidence type="ECO:0008006" key="4">
    <source>
        <dbReference type="Google" id="ProtNLM"/>
    </source>
</evidence>
<dbReference type="InterPro" id="IPR038468">
    <property type="entry name" value="MmpS_C"/>
</dbReference>
<feature type="signal peptide" evidence="1">
    <location>
        <begin position="1"/>
        <end position="28"/>
    </location>
</feature>
<comment type="caution">
    <text evidence="2">The sequence shown here is derived from an EMBL/GenBank/DDBJ whole genome shotgun (WGS) entry which is preliminary data.</text>
</comment>
<dbReference type="RefSeq" id="WP_006866610.1">
    <property type="nucleotide sequence ID" value="NZ_BAHE01000015.1"/>
</dbReference>
<evidence type="ECO:0000313" key="3">
    <source>
        <dbReference type="Proteomes" id="UP000035058"/>
    </source>
</evidence>